<dbReference type="PANTHER" id="PTHR12526">
    <property type="entry name" value="GLYCOSYLTRANSFERASE"/>
    <property type="match status" value="1"/>
</dbReference>
<evidence type="ECO:0000256" key="2">
    <source>
        <dbReference type="ARBA" id="ARBA00022679"/>
    </source>
</evidence>
<dbReference type="PANTHER" id="PTHR12526:SF510">
    <property type="entry name" value="D-INOSITOL 3-PHOSPHATE GLYCOSYLTRANSFERASE"/>
    <property type="match status" value="1"/>
</dbReference>
<keyword evidence="1" id="KW-0328">Glycosyltransferase</keyword>
<feature type="domain" description="Glycosyl transferase family 1" evidence="3">
    <location>
        <begin position="331"/>
        <end position="504"/>
    </location>
</feature>
<evidence type="ECO:0000256" key="1">
    <source>
        <dbReference type="ARBA" id="ARBA00022676"/>
    </source>
</evidence>
<evidence type="ECO:0000259" key="4">
    <source>
        <dbReference type="Pfam" id="PF13439"/>
    </source>
</evidence>
<accession>A0A0W8FNZ1</accession>
<feature type="domain" description="Glycosyltransferase subfamily 4-like N-terminal" evidence="4">
    <location>
        <begin position="135"/>
        <end position="319"/>
    </location>
</feature>
<evidence type="ECO:0000259" key="3">
    <source>
        <dbReference type="Pfam" id="PF00534"/>
    </source>
</evidence>
<dbReference type="CDD" id="cd03801">
    <property type="entry name" value="GT4_PimA-like"/>
    <property type="match status" value="1"/>
</dbReference>
<dbReference type="InterPro" id="IPR001296">
    <property type="entry name" value="Glyco_trans_1"/>
</dbReference>
<sequence>MKIKQLTDKLILNIFRTKEIGIINLMNYFKRFKNIGVEKVSQDLNIIPGMALTARAVNNVRMNGFKSFIVNIVVFRLRRYAFQIKYYIVSGNDLFLPFDPHCSDISRFLPLKPVSSAGRQGKPSVCLVTFHMCAGGAERQVAGLACALKKLGHDVRVRVLRLEGEYGHYLPYLQEHGVDVSVPRMPGFSDIKFIKQQGVDMSLIKHLPEEIRIHAIALTAELLRRPVDVMHCYLDRCCCYGGFAALLSKVPVIRLSWRNAKPASFSFYADWMPVIYKFLLQFPHIKAESNSSAGASDYTEWLELPPGKVDVMPNGVDTAWCCSSYEKSRAALREAIEVAPETPLVVSVGRLVPQKRHFDIPDILLALRQNIPHASVIHIGDGPLKDDLQKRITAAGLSGNSHNNCADKAMILLGRQRNVFDYLRCSDVFLLTSAFEGMPNVLMEAMLAGIPVVATRVGGVPDLVEDGVHGYLHDVGDIAGIARSLERLLNDPVLRQQMGEAGRDRILSGFTVNHLADRITRAYTAQSST</sequence>
<dbReference type="AlphaFoldDB" id="A0A0W8FNZ1"/>
<evidence type="ECO:0000313" key="5">
    <source>
        <dbReference type="EMBL" id="KUG22608.1"/>
    </source>
</evidence>
<evidence type="ECO:0008006" key="6">
    <source>
        <dbReference type="Google" id="ProtNLM"/>
    </source>
</evidence>
<reference evidence="5" key="1">
    <citation type="journal article" date="2015" name="Proc. Natl. Acad. Sci. U.S.A.">
        <title>Networks of energetic and metabolic interactions define dynamics in microbial communities.</title>
        <authorList>
            <person name="Embree M."/>
            <person name="Liu J.K."/>
            <person name="Al-Bassam M.M."/>
            <person name="Zengler K."/>
        </authorList>
    </citation>
    <scope>NUCLEOTIDE SEQUENCE</scope>
</reference>
<dbReference type="Pfam" id="PF13439">
    <property type="entry name" value="Glyco_transf_4"/>
    <property type="match status" value="1"/>
</dbReference>
<protein>
    <recommendedName>
        <fullName evidence="6">Glycosyltransferase</fullName>
    </recommendedName>
</protein>
<gene>
    <name evidence="5" type="ORF">ASZ90_007598</name>
</gene>
<dbReference type="EMBL" id="LNQE01000951">
    <property type="protein sequence ID" value="KUG22608.1"/>
    <property type="molecule type" value="Genomic_DNA"/>
</dbReference>
<dbReference type="SUPFAM" id="SSF53756">
    <property type="entry name" value="UDP-Glycosyltransferase/glycogen phosphorylase"/>
    <property type="match status" value="1"/>
</dbReference>
<dbReference type="Pfam" id="PF00534">
    <property type="entry name" value="Glycos_transf_1"/>
    <property type="match status" value="1"/>
</dbReference>
<name>A0A0W8FNZ1_9ZZZZ</name>
<dbReference type="InterPro" id="IPR028098">
    <property type="entry name" value="Glyco_trans_4-like_N"/>
</dbReference>
<keyword evidence="2" id="KW-0808">Transferase</keyword>
<dbReference type="Gene3D" id="3.40.50.2000">
    <property type="entry name" value="Glycogen Phosphorylase B"/>
    <property type="match status" value="2"/>
</dbReference>
<proteinExistence type="predicted"/>
<dbReference type="GO" id="GO:0016757">
    <property type="term" value="F:glycosyltransferase activity"/>
    <property type="evidence" value="ECO:0007669"/>
    <property type="project" value="UniProtKB-KW"/>
</dbReference>
<comment type="caution">
    <text evidence="5">The sequence shown here is derived from an EMBL/GenBank/DDBJ whole genome shotgun (WGS) entry which is preliminary data.</text>
</comment>
<organism evidence="5">
    <name type="scientific">hydrocarbon metagenome</name>
    <dbReference type="NCBI Taxonomy" id="938273"/>
    <lineage>
        <taxon>unclassified sequences</taxon>
        <taxon>metagenomes</taxon>
        <taxon>ecological metagenomes</taxon>
    </lineage>
</organism>